<feature type="domain" description="Myb/SANT-like DNA-binding" evidence="2">
    <location>
        <begin position="38"/>
        <end position="122"/>
    </location>
</feature>
<keyword evidence="4" id="KW-1185">Reference proteome</keyword>
<proteinExistence type="predicted"/>
<evidence type="ECO:0000259" key="2">
    <source>
        <dbReference type="Pfam" id="PF13837"/>
    </source>
</evidence>
<protein>
    <recommendedName>
        <fullName evidence="2">Myb/SANT-like DNA-binding domain-containing protein</fullName>
    </recommendedName>
</protein>
<dbReference type="Proteomes" id="UP001591681">
    <property type="component" value="Unassembled WGS sequence"/>
</dbReference>
<dbReference type="EMBL" id="JBHFQA010000002">
    <property type="protein sequence ID" value="KAL2103018.1"/>
    <property type="molecule type" value="Genomic_DNA"/>
</dbReference>
<comment type="caution">
    <text evidence="3">The sequence shown here is derived from an EMBL/GenBank/DDBJ whole genome shotgun (WGS) entry which is preliminary data.</text>
</comment>
<evidence type="ECO:0000313" key="4">
    <source>
        <dbReference type="Proteomes" id="UP001591681"/>
    </source>
</evidence>
<sequence length="337" mass="38803">MEDHALYSAPGSLKLSDGMVPSPSVTRHIFPTEMTYKMTDAEVQEFVKLKATNGHLFNGRRNSSKLAWRTILKEMDLQGKMSDWQAMKKWENLRNKYKELKNPPPGATVPVFEWRWFKLMDDAMEGRLKGSAKVLSITSALTSSDEFLPRKPRKRHVAVLKNTEAAGGGEAEVLVNTDDFWGIDTSEQMQMMECDRQEVEQERAQLDSDRLMVDREREVLERERMVLERERAGLQREQATLERDRASLERARASVERDRAELDRRTAQLEAERGKLDREKLDLHRDTAAFGKDGSSTAETNGEASPPQEAKERDLDATQVAKRQRFLDLFEKLIEKF</sequence>
<dbReference type="AlphaFoldDB" id="A0ABD1KV31"/>
<dbReference type="PANTHER" id="PTHR38709">
    <property type="entry name" value="SI:CH73-193C12.2-RELATED"/>
    <property type="match status" value="1"/>
</dbReference>
<feature type="compositionally biased region" description="Polar residues" evidence="1">
    <location>
        <begin position="294"/>
        <end position="303"/>
    </location>
</feature>
<dbReference type="Pfam" id="PF13837">
    <property type="entry name" value="Myb_DNA-bind_4"/>
    <property type="match status" value="1"/>
</dbReference>
<reference evidence="3 4" key="1">
    <citation type="submission" date="2024-09" db="EMBL/GenBank/DDBJ databases">
        <title>A chromosome-level genome assembly of Gray's grenadier anchovy, Coilia grayii.</title>
        <authorList>
            <person name="Fu Z."/>
        </authorList>
    </citation>
    <scope>NUCLEOTIDE SEQUENCE [LARGE SCALE GENOMIC DNA]</scope>
    <source>
        <strain evidence="3">G4</strain>
        <tissue evidence="3">Muscle</tissue>
    </source>
</reference>
<feature type="compositionally biased region" description="Basic and acidic residues" evidence="1">
    <location>
        <begin position="259"/>
        <end position="287"/>
    </location>
</feature>
<organism evidence="3 4">
    <name type="scientific">Coilia grayii</name>
    <name type="common">Gray's grenadier anchovy</name>
    <dbReference type="NCBI Taxonomy" id="363190"/>
    <lineage>
        <taxon>Eukaryota</taxon>
        <taxon>Metazoa</taxon>
        <taxon>Chordata</taxon>
        <taxon>Craniata</taxon>
        <taxon>Vertebrata</taxon>
        <taxon>Euteleostomi</taxon>
        <taxon>Actinopterygii</taxon>
        <taxon>Neopterygii</taxon>
        <taxon>Teleostei</taxon>
        <taxon>Clupei</taxon>
        <taxon>Clupeiformes</taxon>
        <taxon>Clupeoidei</taxon>
        <taxon>Engraulidae</taxon>
        <taxon>Coilinae</taxon>
        <taxon>Coilia</taxon>
    </lineage>
</organism>
<gene>
    <name evidence="3" type="ORF">ACEWY4_002186</name>
</gene>
<evidence type="ECO:0000256" key="1">
    <source>
        <dbReference type="SAM" id="MobiDB-lite"/>
    </source>
</evidence>
<accession>A0ABD1KV31</accession>
<name>A0ABD1KV31_9TELE</name>
<dbReference type="PANTHER" id="PTHR38709:SF1">
    <property type="entry name" value="DREBRIN"/>
    <property type="match status" value="1"/>
</dbReference>
<evidence type="ECO:0000313" key="3">
    <source>
        <dbReference type="EMBL" id="KAL2103018.1"/>
    </source>
</evidence>
<dbReference type="InterPro" id="IPR044822">
    <property type="entry name" value="Myb_DNA-bind_4"/>
</dbReference>
<feature type="region of interest" description="Disordered" evidence="1">
    <location>
        <begin position="259"/>
        <end position="317"/>
    </location>
</feature>